<dbReference type="EMBL" id="KI271583">
    <property type="protein sequence ID" value="ERL66138.1"/>
    <property type="molecule type" value="Genomic_DNA"/>
</dbReference>
<proteinExistence type="predicted"/>
<keyword evidence="2" id="KW-1185">Reference proteome</keyword>
<gene>
    <name evidence="1" type="ORF">L248_1230</name>
</gene>
<accession>U4TWB5</accession>
<dbReference type="STRING" id="1231336.L248_1230"/>
<name>U4TWB5_9LACO</name>
<protein>
    <submittedName>
        <fullName evidence="1">Uncharacterized protein</fullName>
    </submittedName>
</protein>
<dbReference type="HOGENOM" id="CLU_185803_2_0_9"/>
<dbReference type="AlphaFoldDB" id="U4TWB5"/>
<evidence type="ECO:0000313" key="1">
    <source>
        <dbReference type="EMBL" id="ERL66138.1"/>
    </source>
</evidence>
<organism evidence="1 2">
    <name type="scientific">Schleiferilactobacillus shenzhenensis LY-73</name>
    <dbReference type="NCBI Taxonomy" id="1231336"/>
    <lineage>
        <taxon>Bacteria</taxon>
        <taxon>Bacillati</taxon>
        <taxon>Bacillota</taxon>
        <taxon>Bacilli</taxon>
        <taxon>Lactobacillales</taxon>
        <taxon>Lactobacillaceae</taxon>
        <taxon>Schleiferilactobacillus</taxon>
    </lineage>
</organism>
<sequence length="70" mass="7995">MQKGGRFSMPDYQQALEQLVAGKIDEITIKPENFFAFRAVWTDFPQRNEIVGTAERGGTITYRFNVSGKH</sequence>
<dbReference type="Proteomes" id="UP000030647">
    <property type="component" value="Unassembled WGS sequence"/>
</dbReference>
<reference evidence="2" key="1">
    <citation type="journal article" date="2013" name="Genome Announc.">
        <title>Whole-Genome Sequencing of Lactobacillus shenzhenensis Strain LY-73T.</title>
        <authorList>
            <person name="Lin Z."/>
            <person name="Liu Z."/>
            <person name="Yang R."/>
            <person name="Zou Y."/>
            <person name="Wan D."/>
            <person name="Chen J."/>
            <person name="Guo M."/>
            <person name="Zhao J."/>
            <person name="Fang C."/>
            <person name="Yang R."/>
            <person name="Liu F."/>
        </authorList>
    </citation>
    <scope>NUCLEOTIDE SEQUENCE [LARGE SCALE GENOMIC DNA]</scope>
    <source>
        <strain evidence="2">LY-73</strain>
    </source>
</reference>
<dbReference type="eggNOG" id="ENOG5033BSS">
    <property type="taxonomic scope" value="Bacteria"/>
</dbReference>
<evidence type="ECO:0000313" key="2">
    <source>
        <dbReference type="Proteomes" id="UP000030647"/>
    </source>
</evidence>